<dbReference type="RefSeq" id="WP_208577582.1">
    <property type="nucleotide sequence ID" value="NZ_JAGFVQ010000036.1"/>
</dbReference>
<reference evidence="2" key="1">
    <citation type="submission" date="2021-03" db="EMBL/GenBank/DDBJ databases">
        <title>X isolated from Micromonospora tulbaghiae.</title>
        <authorList>
            <person name="Stennett H.L."/>
        </authorList>
    </citation>
    <scope>NUCLEOTIDE SEQUENCE</scope>
    <source>
        <strain evidence="2">28M1-20</strain>
    </source>
</reference>
<organism evidence="2 3">
    <name type="scientific">Micromonospora tulbaghiae</name>
    <dbReference type="NCBI Taxonomy" id="479978"/>
    <lineage>
        <taxon>Bacteria</taxon>
        <taxon>Bacillati</taxon>
        <taxon>Actinomycetota</taxon>
        <taxon>Actinomycetes</taxon>
        <taxon>Micromonosporales</taxon>
        <taxon>Micromonosporaceae</taxon>
        <taxon>Micromonospora</taxon>
    </lineage>
</organism>
<evidence type="ECO:0000313" key="2">
    <source>
        <dbReference type="EMBL" id="MBO4142119.1"/>
    </source>
</evidence>
<sequence>MSHPSPLIATQHQALALRAAGDLTSARRLLADAIIAARPAYGEDHQDVLATGHLLARLHREADDPAAARRVLEEAYAAGERRRGEADPLMLALSFDLAGVSEELGNRHEARRNYSRVATAGAAVLGPDHPAVRAARQYLGGSAAAPAGYGPSPGGFAAAAGPRP</sequence>
<comment type="caution">
    <text evidence="2">The sequence shown here is derived from an EMBL/GenBank/DDBJ whole genome shotgun (WGS) entry which is preliminary data.</text>
</comment>
<protein>
    <submittedName>
        <fullName evidence="2">Tetratricopeptide repeat protein</fullName>
    </submittedName>
</protein>
<dbReference type="Pfam" id="PF13374">
    <property type="entry name" value="TPR_10"/>
    <property type="match status" value="1"/>
</dbReference>
<name>A0AAW4JKQ6_9ACTN</name>
<evidence type="ECO:0000256" key="1">
    <source>
        <dbReference type="SAM" id="MobiDB-lite"/>
    </source>
</evidence>
<dbReference type="Gene3D" id="1.25.40.10">
    <property type="entry name" value="Tetratricopeptide repeat domain"/>
    <property type="match status" value="1"/>
</dbReference>
<dbReference type="InterPro" id="IPR011990">
    <property type="entry name" value="TPR-like_helical_dom_sf"/>
</dbReference>
<accession>A0AAW4JKQ6</accession>
<dbReference type="SUPFAM" id="SSF48452">
    <property type="entry name" value="TPR-like"/>
    <property type="match status" value="1"/>
</dbReference>
<dbReference type="AlphaFoldDB" id="A0AAW4JKQ6"/>
<proteinExistence type="predicted"/>
<gene>
    <name evidence="2" type="ORF">J5U46_18350</name>
</gene>
<feature type="non-terminal residue" evidence="2">
    <location>
        <position position="164"/>
    </location>
</feature>
<dbReference type="Proteomes" id="UP000669887">
    <property type="component" value="Unassembled WGS sequence"/>
</dbReference>
<feature type="region of interest" description="Disordered" evidence="1">
    <location>
        <begin position="143"/>
        <end position="164"/>
    </location>
</feature>
<dbReference type="EMBL" id="JAGFVQ010000036">
    <property type="protein sequence ID" value="MBO4142119.1"/>
    <property type="molecule type" value="Genomic_DNA"/>
</dbReference>
<evidence type="ECO:0000313" key="3">
    <source>
        <dbReference type="Proteomes" id="UP000669887"/>
    </source>
</evidence>
<dbReference type="Pfam" id="PF13424">
    <property type="entry name" value="TPR_12"/>
    <property type="match status" value="1"/>
</dbReference>